<feature type="binding site" evidence="9">
    <location>
        <begin position="148"/>
        <end position="154"/>
    </location>
    <ligand>
        <name>ATP</name>
        <dbReference type="ChEBI" id="CHEBI:30616"/>
    </ligand>
</feature>
<dbReference type="Pfam" id="PF02875">
    <property type="entry name" value="Mur_ligase_C"/>
    <property type="match status" value="1"/>
</dbReference>
<evidence type="ECO:0000313" key="13">
    <source>
        <dbReference type="EMBL" id="GGA21097.1"/>
    </source>
</evidence>
<keyword evidence="3 9" id="KW-0963">Cytoplasm</keyword>
<evidence type="ECO:0000256" key="10">
    <source>
        <dbReference type="RuleBase" id="RU003664"/>
    </source>
</evidence>
<dbReference type="HAMAP" id="MF_00639">
    <property type="entry name" value="MurD"/>
    <property type="match status" value="1"/>
</dbReference>
<dbReference type="GO" id="GO:0004326">
    <property type="term" value="F:tetrahydrofolylpolyglutamate synthase activity"/>
    <property type="evidence" value="ECO:0007669"/>
    <property type="project" value="InterPro"/>
</dbReference>
<evidence type="ECO:0000256" key="9">
    <source>
        <dbReference type="HAMAP-Rule" id="MF_00639"/>
    </source>
</evidence>
<dbReference type="GO" id="GO:0071555">
    <property type="term" value="P:cell wall organization"/>
    <property type="evidence" value="ECO:0007669"/>
    <property type="project" value="UniProtKB-KW"/>
</dbReference>
<dbReference type="SUPFAM" id="SSF53623">
    <property type="entry name" value="MurD-like peptide ligases, catalytic domain"/>
    <property type="match status" value="1"/>
</dbReference>
<keyword evidence="14" id="KW-1185">Reference proteome</keyword>
<comment type="subcellular location">
    <subcellularLocation>
        <location evidence="1 9 10">Cytoplasm</location>
    </subcellularLocation>
</comment>
<keyword evidence="9 10" id="KW-0573">Peptidoglycan synthesis</keyword>
<dbReference type="Gene3D" id="3.90.190.20">
    <property type="entry name" value="Mur ligase, C-terminal domain"/>
    <property type="match status" value="1"/>
</dbReference>
<dbReference type="Pfam" id="PF08245">
    <property type="entry name" value="Mur_ligase_M"/>
    <property type="match status" value="1"/>
</dbReference>
<dbReference type="RefSeq" id="WP_188551251.1">
    <property type="nucleotide sequence ID" value="NZ_BMFY01000011.1"/>
</dbReference>
<accession>A0A8J2TZI7</accession>
<gene>
    <name evidence="9 13" type="primary">murD</name>
    <name evidence="13" type="ORF">GCM10011333_25250</name>
</gene>
<comment type="caution">
    <text evidence="13">The sequence shown here is derived from an EMBL/GenBank/DDBJ whole genome shotgun (WGS) entry which is preliminary data.</text>
</comment>
<keyword evidence="5 9" id="KW-0132">Cell division</keyword>
<dbReference type="Proteomes" id="UP000616114">
    <property type="component" value="Unassembled WGS sequence"/>
</dbReference>
<evidence type="ECO:0000256" key="5">
    <source>
        <dbReference type="ARBA" id="ARBA00022618"/>
    </source>
</evidence>
<dbReference type="EMBL" id="BMFY01000011">
    <property type="protein sequence ID" value="GGA21097.1"/>
    <property type="molecule type" value="Genomic_DNA"/>
</dbReference>
<dbReference type="GO" id="GO:0009252">
    <property type="term" value="P:peptidoglycan biosynthetic process"/>
    <property type="evidence" value="ECO:0007669"/>
    <property type="project" value="UniProtKB-UniRule"/>
</dbReference>
<dbReference type="InterPro" id="IPR004101">
    <property type="entry name" value="Mur_ligase_C"/>
</dbReference>
<evidence type="ECO:0000256" key="2">
    <source>
        <dbReference type="ARBA" id="ARBA00004752"/>
    </source>
</evidence>
<evidence type="ECO:0000256" key="1">
    <source>
        <dbReference type="ARBA" id="ARBA00004496"/>
    </source>
</evidence>
<dbReference type="SUPFAM" id="SSF51984">
    <property type="entry name" value="MurCD N-terminal domain"/>
    <property type="match status" value="1"/>
</dbReference>
<feature type="domain" description="Mur ligase C-terminal" evidence="11">
    <location>
        <begin position="360"/>
        <end position="479"/>
    </location>
</feature>
<dbReference type="InterPro" id="IPR036615">
    <property type="entry name" value="Mur_ligase_C_dom_sf"/>
</dbReference>
<keyword evidence="6 9" id="KW-0547">Nucleotide-binding</keyword>
<comment type="pathway">
    <text evidence="2 9 10">Cell wall biogenesis; peptidoglycan biosynthesis.</text>
</comment>
<evidence type="ECO:0000259" key="12">
    <source>
        <dbReference type="Pfam" id="PF08245"/>
    </source>
</evidence>
<dbReference type="InterPro" id="IPR036565">
    <property type="entry name" value="Mur-like_cat_sf"/>
</dbReference>
<keyword evidence="8 9" id="KW-0131">Cell cycle</keyword>
<dbReference type="Gene3D" id="3.40.50.720">
    <property type="entry name" value="NAD(P)-binding Rossmann-like Domain"/>
    <property type="match status" value="1"/>
</dbReference>
<comment type="function">
    <text evidence="9 10">Cell wall formation. Catalyzes the addition of glutamate to the nucleotide precursor UDP-N-acetylmuramoyl-L-alanine (UMA).</text>
</comment>
<evidence type="ECO:0000256" key="8">
    <source>
        <dbReference type="ARBA" id="ARBA00023306"/>
    </source>
</evidence>
<keyword evidence="7 9" id="KW-0067">ATP-binding</keyword>
<feature type="domain" description="Mur ligase central" evidence="12">
    <location>
        <begin position="146"/>
        <end position="338"/>
    </location>
</feature>
<organism evidence="13 14">
    <name type="scientific">Sediminivirga luteola</name>
    <dbReference type="NCBI Taxonomy" id="1774748"/>
    <lineage>
        <taxon>Bacteria</taxon>
        <taxon>Bacillati</taxon>
        <taxon>Actinomycetota</taxon>
        <taxon>Actinomycetes</taxon>
        <taxon>Micrococcales</taxon>
        <taxon>Brevibacteriaceae</taxon>
        <taxon>Sediminivirga</taxon>
    </lineage>
</organism>
<proteinExistence type="inferred from homology"/>
<dbReference type="PROSITE" id="PS01011">
    <property type="entry name" value="FOLYLPOLYGLU_SYNT_1"/>
    <property type="match status" value="1"/>
</dbReference>
<evidence type="ECO:0000313" key="14">
    <source>
        <dbReference type="Proteomes" id="UP000616114"/>
    </source>
</evidence>
<name>A0A8J2TZI7_9MICO</name>
<dbReference type="EC" id="6.3.2.9" evidence="9 10"/>
<dbReference type="GO" id="GO:0005524">
    <property type="term" value="F:ATP binding"/>
    <property type="evidence" value="ECO:0007669"/>
    <property type="project" value="UniProtKB-UniRule"/>
</dbReference>
<protein>
    <recommendedName>
        <fullName evidence="9 10">UDP-N-acetylmuramoylalanine--D-glutamate ligase</fullName>
        <ecNumber evidence="9 10">6.3.2.9</ecNumber>
    </recommendedName>
    <alternativeName>
        <fullName evidence="9">D-glutamic acid-adding enzyme</fullName>
    </alternativeName>
    <alternativeName>
        <fullName evidence="9">UDP-N-acetylmuramoyl-L-alanyl-D-glutamate synthetase</fullName>
    </alternativeName>
</protein>
<dbReference type="Gene3D" id="3.40.1190.10">
    <property type="entry name" value="Mur-like, catalytic domain"/>
    <property type="match status" value="1"/>
</dbReference>
<dbReference type="PANTHER" id="PTHR43692">
    <property type="entry name" value="UDP-N-ACETYLMURAMOYLALANINE--D-GLUTAMATE LIGASE"/>
    <property type="match status" value="1"/>
</dbReference>
<sequence>MNPANPAGTIAAQNDATARIQGPSSSLAGLRAVVAGLGVSGFPCAVHLAERGAEVIVVDADETRDLTDRISLLEVLGAQVRRGPDTVRALPEFGDAGAPDLLIVSQGWRPDSPLVQEAFARGIPVWGEVELAWHVRGADAAPWLVVTGTNGKTTVTGMLESMVSAAGLRTRACGNIGAPLLEAVLDDSLEVLCIELASFQLHWQRSMSAHAAVCLNLDDDHLDWHGGREGYAEDKARAYEHVQNACVYNRHDEATLRMVEQADVIAGARAIGFSTGAPRVGELGVIEDLLVDRAYLPNRHKAAAELGSLADVALAAGMPGQAPPLHQIANALAAAALARSIGVPAGAVRDGLRAYRPGAHRLETVAEAGGVRWVDDSKATNPHAADASLGSFDSIVWIAGGLAKGARYADLVRRHADRIKAVVLIGADPAPLRDGIAEAGLDVPVARIEHAAGPAVMDAAVQRAAELAAAGDTVLLAPAAASMDQFRDYAQRGDEFHRAVRARQRGGEAHEPHGGG</sequence>
<evidence type="ECO:0000256" key="4">
    <source>
        <dbReference type="ARBA" id="ARBA00022598"/>
    </source>
</evidence>
<dbReference type="GO" id="GO:0051301">
    <property type="term" value="P:cell division"/>
    <property type="evidence" value="ECO:0007669"/>
    <property type="project" value="UniProtKB-KW"/>
</dbReference>
<dbReference type="NCBIfam" id="TIGR01087">
    <property type="entry name" value="murD"/>
    <property type="match status" value="1"/>
</dbReference>
<dbReference type="InterPro" id="IPR005762">
    <property type="entry name" value="MurD"/>
</dbReference>
<dbReference type="UniPathway" id="UPA00219"/>
<comment type="similarity">
    <text evidence="9">Belongs to the MurCDEF family.</text>
</comment>
<dbReference type="GO" id="GO:0005737">
    <property type="term" value="C:cytoplasm"/>
    <property type="evidence" value="ECO:0007669"/>
    <property type="project" value="UniProtKB-SubCell"/>
</dbReference>
<dbReference type="InterPro" id="IPR018109">
    <property type="entry name" value="Folylpolyglutamate_synth_CS"/>
</dbReference>
<keyword evidence="4 9" id="KW-0436">Ligase</keyword>
<keyword evidence="9 10" id="KW-0133">Cell shape</keyword>
<dbReference type="InterPro" id="IPR013221">
    <property type="entry name" value="Mur_ligase_cen"/>
</dbReference>
<reference evidence="13" key="2">
    <citation type="submission" date="2020-09" db="EMBL/GenBank/DDBJ databases">
        <authorList>
            <person name="Sun Q."/>
            <person name="Zhou Y."/>
        </authorList>
    </citation>
    <scope>NUCLEOTIDE SEQUENCE</scope>
    <source>
        <strain evidence="13">CGMCC 1.12785</strain>
    </source>
</reference>
<evidence type="ECO:0000256" key="3">
    <source>
        <dbReference type="ARBA" id="ARBA00022490"/>
    </source>
</evidence>
<keyword evidence="9 10" id="KW-0961">Cell wall biogenesis/degradation</keyword>
<dbReference type="GO" id="GO:0008360">
    <property type="term" value="P:regulation of cell shape"/>
    <property type="evidence" value="ECO:0007669"/>
    <property type="project" value="UniProtKB-KW"/>
</dbReference>
<dbReference type="SUPFAM" id="SSF53244">
    <property type="entry name" value="MurD-like peptide ligases, peptide-binding domain"/>
    <property type="match status" value="1"/>
</dbReference>
<dbReference type="Pfam" id="PF21799">
    <property type="entry name" value="MurD-like_N"/>
    <property type="match status" value="1"/>
</dbReference>
<evidence type="ECO:0000259" key="11">
    <source>
        <dbReference type="Pfam" id="PF02875"/>
    </source>
</evidence>
<reference evidence="13" key="1">
    <citation type="journal article" date="2014" name="Int. J. Syst. Evol. Microbiol.">
        <title>Complete genome sequence of Corynebacterium casei LMG S-19264T (=DSM 44701T), isolated from a smear-ripened cheese.</title>
        <authorList>
            <consortium name="US DOE Joint Genome Institute (JGI-PGF)"/>
            <person name="Walter F."/>
            <person name="Albersmeier A."/>
            <person name="Kalinowski J."/>
            <person name="Ruckert C."/>
        </authorList>
    </citation>
    <scope>NUCLEOTIDE SEQUENCE</scope>
    <source>
        <strain evidence="13">CGMCC 1.12785</strain>
    </source>
</reference>
<comment type="catalytic activity">
    <reaction evidence="9 10">
        <text>UDP-N-acetyl-alpha-D-muramoyl-L-alanine + D-glutamate + ATP = UDP-N-acetyl-alpha-D-muramoyl-L-alanyl-D-glutamate + ADP + phosphate + H(+)</text>
        <dbReference type="Rhea" id="RHEA:16429"/>
        <dbReference type="ChEBI" id="CHEBI:15378"/>
        <dbReference type="ChEBI" id="CHEBI:29986"/>
        <dbReference type="ChEBI" id="CHEBI:30616"/>
        <dbReference type="ChEBI" id="CHEBI:43474"/>
        <dbReference type="ChEBI" id="CHEBI:83898"/>
        <dbReference type="ChEBI" id="CHEBI:83900"/>
        <dbReference type="ChEBI" id="CHEBI:456216"/>
        <dbReference type="EC" id="6.3.2.9"/>
    </reaction>
</comment>
<evidence type="ECO:0000256" key="6">
    <source>
        <dbReference type="ARBA" id="ARBA00022741"/>
    </source>
</evidence>
<dbReference type="AlphaFoldDB" id="A0A8J2TZI7"/>
<dbReference type="PANTHER" id="PTHR43692:SF1">
    <property type="entry name" value="UDP-N-ACETYLMURAMOYLALANINE--D-GLUTAMATE LIGASE"/>
    <property type="match status" value="1"/>
</dbReference>
<dbReference type="GO" id="GO:0008764">
    <property type="term" value="F:UDP-N-acetylmuramoylalanine-D-glutamate ligase activity"/>
    <property type="evidence" value="ECO:0007669"/>
    <property type="project" value="UniProtKB-UniRule"/>
</dbReference>
<evidence type="ECO:0000256" key="7">
    <source>
        <dbReference type="ARBA" id="ARBA00022840"/>
    </source>
</evidence>